<reference evidence="1" key="1">
    <citation type="submission" date="2023-03" db="EMBL/GenBank/DDBJ databases">
        <authorList>
            <person name="Steffen K."/>
            <person name="Cardenas P."/>
        </authorList>
    </citation>
    <scope>NUCLEOTIDE SEQUENCE</scope>
</reference>
<evidence type="ECO:0000313" key="2">
    <source>
        <dbReference type="Proteomes" id="UP001174909"/>
    </source>
</evidence>
<gene>
    <name evidence="1" type="ORF">GBAR_LOCUS10969</name>
</gene>
<dbReference type="Pfam" id="PF06108">
    <property type="entry name" value="DUF952"/>
    <property type="match status" value="1"/>
</dbReference>
<proteinExistence type="predicted"/>
<dbReference type="SUPFAM" id="SSF56399">
    <property type="entry name" value="ADP-ribosylation"/>
    <property type="match status" value="1"/>
</dbReference>
<keyword evidence="2" id="KW-1185">Reference proteome</keyword>
<name>A0AA35WI62_GEOBA</name>
<evidence type="ECO:0000313" key="1">
    <source>
        <dbReference type="EMBL" id="CAI8018146.1"/>
    </source>
</evidence>
<dbReference type="Gene3D" id="3.20.170.20">
    <property type="entry name" value="Protein of unknown function DUF952"/>
    <property type="match status" value="1"/>
</dbReference>
<dbReference type="InterPro" id="IPR009297">
    <property type="entry name" value="DUF952"/>
</dbReference>
<protein>
    <recommendedName>
        <fullName evidence="3">DUF952 domain-containing protein</fullName>
    </recommendedName>
</protein>
<evidence type="ECO:0008006" key="3">
    <source>
        <dbReference type="Google" id="ProtNLM"/>
    </source>
</evidence>
<dbReference type="Proteomes" id="UP001174909">
    <property type="component" value="Unassembled WGS sequence"/>
</dbReference>
<comment type="caution">
    <text evidence="1">The sequence shown here is derived from an EMBL/GenBank/DDBJ whole genome shotgun (WGS) entry which is preliminary data.</text>
</comment>
<dbReference type="PANTHER" id="PTHR34129:SF1">
    <property type="entry name" value="DUF952 DOMAIN-CONTAINING PROTEIN"/>
    <property type="match status" value="1"/>
</dbReference>
<dbReference type="AlphaFoldDB" id="A0AA35WI62"/>
<accession>A0AA35WI62</accession>
<organism evidence="1 2">
    <name type="scientific">Geodia barretti</name>
    <name type="common">Barrett's horny sponge</name>
    <dbReference type="NCBI Taxonomy" id="519541"/>
    <lineage>
        <taxon>Eukaryota</taxon>
        <taxon>Metazoa</taxon>
        <taxon>Porifera</taxon>
        <taxon>Demospongiae</taxon>
        <taxon>Heteroscleromorpha</taxon>
        <taxon>Tetractinellida</taxon>
        <taxon>Astrophorina</taxon>
        <taxon>Geodiidae</taxon>
        <taxon>Geodia</taxon>
    </lineage>
</organism>
<dbReference type="EMBL" id="CASHTH010001687">
    <property type="protein sequence ID" value="CAI8018146.1"/>
    <property type="molecule type" value="Genomic_DNA"/>
</dbReference>
<sequence>MSSIIYHLAFRSDWEAGFAAGEYRAPSLAEEGFIHASGDEEQMLRVAARLFAGRDDLLVLDVDTDRLSDDSPVIREPARSGEIYPHVYGPITPAAVSRVRALKPDVADPGTFVLESEG</sequence>
<dbReference type="PANTHER" id="PTHR34129">
    <property type="entry name" value="BLR1139 PROTEIN"/>
    <property type="match status" value="1"/>
</dbReference>